<dbReference type="Proteomes" id="UP001627284">
    <property type="component" value="Unassembled WGS sequence"/>
</dbReference>
<dbReference type="CDD" id="cd00120">
    <property type="entry name" value="MADS"/>
    <property type="match status" value="1"/>
</dbReference>
<protein>
    <recommendedName>
        <fullName evidence="6">MADS-box domain-containing protein</fullName>
    </recommendedName>
</protein>
<dbReference type="EMBL" id="JBJKTR010000001">
    <property type="protein sequence ID" value="KAL3381759.1"/>
    <property type="molecule type" value="Genomic_DNA"/>
</dbReference>
<accession>A0ABD2VLW6</accession>
<keyword evidence="5" id="KW-0539">Nucleus</keyword>
<proteinExistence type="predicted"/>
<dbReference type="SUPFAM" id="SSF55455">
    <property type="entry name" value="SRF-like"/>
    <property type="match status" value="1"/>
</dbReference>
<comment type="caution">
    <text evidence="7">The sequence shown here is derived from an EMBL/GenBank/DDBJ whole genome shotgun (WGS) entry which is preliminary data.</text>
</comment>
<keyword evidence="8" id="KW-1185">Reference proteome</keyword>
<evidence type="ECO:0000256" key="5">
    <source>
        <dbReference type="ARBA" id="ARBA00023242"/>
    </source>
</evidence>
<dbReference type="PANTHER" id="PTHR11945">
    <property type="entry name" value="MADS BOX PROTEIN"/>
    <property type="match status" value="1"/>
</dbReference>
<dbReference type="GO" id="GO:0005634">
    <property type="term" value="C:nucleus"/>
    <property type="evidence" value="ECO:0007669"/>
    <property type="project" value="UniProtKB-SubCell"/>
</dbReference>
<dbReference type="PROSITE" id="PS50066">
    <property type="entry name" value="MADS_BOX_2"/>
    <property type="match status" value="1"/>
</dbReference>
<dbReference type="InterPro" id="IPR002100">
    <property type="entry name" value="TF_MADSbox"/>
</dbReference>
<dbReference type="Gene3D" id="3.40.1810.10">
    <property type="entry name" value="Transcription factor, MADS-box"/>
    <property type="match status" value="1"/>
</dbReference>
<sequence length="200" mass="22713">KIYFLKKNRREKKKHKSKFSIMGTGKKKIEIEKIMKETSRMVTFSKRRKGLFKKAKELESMTGSRVASVVFSPTGRPYTCGDVNSAIKQHFSTTRCRELLTSDCGDINFAIKPHFASTRCMELLTSGLNSHDADSDSDDVVFDVSLGSKSSSTPKRNGLRCWVEGIDVEQYQNLNQLLMLKQQLEGTREKIASIEELESF</sequence>
<name>A0ABD2VLW6_9SOLN</name>
<evidence type="ECO:0000313" key="8">
    <source>
        <dbReference type="Proteomes" id="UP001627284"/>
    </source>
</evidence>
<feature type="non-terminal residue" evidence="7">
    <location>
        <position position="200"/>
    </location>
</feature>
<keyword evidence="2" id="KW-0805">Transcription regulation</keyword>
<dbReference type="GO" id="GO:0003677">
    <property type="term" value="F:DNA binding"/>
    <property type="evidence" value="ECO:0007669"/>
    <property type="project" value="UniProtKB-KW"/>
</dbReference>
<dbReference type="PANTHER" id="PTHR11945:SF441">
    <property type="entry name" value="AGAMOUS-LIKE MADS-BOX PROTEIN AGL29"/>
    <property type="match status" value="1"/>
</dbReference>
<dbReference type="PRINTS" id="PR00404">
    <property type="entry name" value="MADSDOMAIN"/>
</dbReference>
<evidence type="ECO:0000256" key="2">
    <source>
        <dbReference type="ARBA" id="ARBA00023015"/>
    </source>
</evidence>
<reference evidence="7 8" key="1">
    <citation type="submission" date="2024-05" db="EMBL/GenBank/DDBJ databases">
        <title>De novo assembly of an allotetraploid wild potato.</title>
        <authorList>
            <person name="Hosaka A.J."/>
        </authorList>
    </citation>
    <scope>NUCLEOTIDE SEQUENCE [LARGE SCALE GENOMIC DNA]</scope>
    <source>
        <tissue evidence="7">Young leaves</tissue>
    </source>
</reference>
<dbReference type="AlphaFoldDB" id="A0ABD2VLW6"/>
<keyword evidence="3" id="KW-0238">DNA-binding</keyword>
<organism evidence="7 8">
    <name type="scientific">Solanum stoloniferum</name>
    <dbReference type="NCBI Taxonomy" id="62892"/>
    <lineage>
        <taxon>Eukaryota</taxon>
        <taxon>Viridiplantae</taxon>
        <taxon>Streptophyta</taxon>
        <taxon>Embryophyta</taxon>
        <taxon>Tracheophyta</taxon>
        <taxon>Spermatophyta</taxon>
        <taxon>Magnoliopsida</taxon>
        <taxon>eudicotyledons</taxon>
        <taxon>Gunneridae</taxon>
        <taxon>Pentapetalae</taxon>
        <taxon>asterids</taxon>
        <taxon>lamiids</taxon>
        <taxon>Solanales</taxon>
        <taxon>Solanaceae</taxon>
        <taxon>Solanoideae</taxon>
        <taxon>Solaneae</taxon>
        <taxon>Solanum</taxon>
    </lineage>
</organism>
<gene>
    <name evidence="7" type="ORF">AABB24_001722</name>
</gene>
<evidence type="ECO:0000256" key="4">
    <source>
        <dbReference type="ARBA" id="ARBA00023163"/>
    </source>
</evidence>
<dbReference type="Pfam" id="PF00319">
    <property type="entry name" value="SRF-TF"/>
    <property type="match status" value="1"/>
</dbReference>
<feature type="non-terminal residue" evidence="7">
    <location>
        <position position="1"/>
    </location>
</feature>
<dbReference type="InterPro" id="IPR036879">
    <property type="entry name" value="TF_MADSbox_sf"/>
</dbReference>
<evidence type="ECO:0000313" key="7">
    <source>
        <dbReference type="EMBL" id="KAL3381759.1"/>
    </source>
</evidence>
<evidence type="ECO:0000256" key="3">
    <source>
        <dbReference type="ARBA" id="ARBA00023125"/>
    </source>
</evidence>
<comment type="subcellular location">
    <subcellularLocation>
        <location evidence="1">Nucleus</location>
    </subcellularLocation>
</comment>
<keyword evidence="4" id="KW-0804">Transcription</keyword>
<feature type="domain" description="MADS-box" evidence="6">
    <location>
        <begin position="24"/>
        <end position="84"/>
    </location>
</feature>
<evidence type="ECO:0000256" key="1">
    <source>
        <dbReference type="ARBA" id="ARBA00004123"/>
    </source>
</evidence>
<evidence type="ECO:0000259" key="6">
    <source>
        <dbReference type="PROSITE" id="PS50066"/>
    </source>
</evidence>
<dbReference type="SMART" id="SM00432">
    <property type="entry name" value="MADS"/>
    <property type="match status" value="1"/>
</dbReference>